<dbReference type="Proteomes" id="UP001205998">
    <property type="component" value="Unassembled WGS sequence"/>
</dbReference>
<accession>A0AAD5FBM5</accession>
<evidence type="ECO:0000256" key="1">
    <source>
        <dbReference type="SAM" id="SignalP"/>
    </source>
</evidence>
<organism evidence="2 3">
    <name type="scientific">Silurus asotus</name>
    <name type="common">Amur catfish</name>
    <name type="synonym">Parasilurus asotus</name>
    <dbReference type="NCBI Taxonomy" id="30991"/>
    <lineage>
        <taxon>Eukaryota</taxon>
        <taxon>Metazoa</taxon>
        <taxon>Chordata</taxon>
        <taxon>Craniata</taxon>
        <taxon>Vertebrata</taxon>
        <taxon>Euteleostomi</taxon>
        <taxon>Actinopterygii</taxon>
        <taxon>Neopterygii</taxon>
        <taxon>Teleostei</taxon>
        <taxon>Ostariophysi</taxon>
        <taxon>Siluriformes</taxon>
        <taxon>Siluridae</taxon>
        <taxon>Silurus</taxon>
    </lineage>
</organism>
<evidence type="ECO:0000313" key="3">
    <source>
        <dbReference type="Proteomes" id="UP001205998"/>
    </source>
</evidence>
<name>A0AAD5FBM5_SILAS</name>
<proteinExistence type="predicted"/>
<evidence type="ECO:0000313" key="2">
    <source>
        <dbReference type="EMBL" id="KAI5609657.1"/>
    </source>
</evidence>
<gene>
    <name evidence="2" type="ORF">C0J50_5868</name>
</gene>
<sequence length="72" mass="8539">MARMQVLWTCSVLIAMLFTESHCVQKTTLTKNWGPQSMLYLKGKYFEKMKSEQARRSTRLFTAENLLIRYTE</sequence>
<feature type="signal peptide" evidence="1">
    <location>
        <begin position="1"/>
        <end position="23"/>
    </location>
</feature>
<protein>
    <recommendedName>
        <fullName evidence="4">Spexin</fullName>
    </recommendedName>
</protein>
<evidence type="ECO:0008006" key="4">
    <source>
        <dbReference type="Google" id="ProtNLM"/>
    </source>
</evidence>
<keyword evidence="1" id="KW-0732">Signal</keyword>
<dbReference type="EMBL" id="MU575766">
    <property type="protein sequence ID" value="KAI5609657.1"/>
    <property type="molecule type" value="Genomic_DNA"/>
</dbReference>
<keyword evidence="3" id="KW-1185">Reference proteome</keyword>
<comment type="caution">
    <text evidence="2">The sequence shown here is derived from an EMBL/GenBank/DDBJ whole genome shotgun (WGS) entry which is preliminary data.</text>
</comment>
<feature type="chain" id="PRO_5042034503" description="Spexin" evidence="1">
    <location>
        <begin position="24"/>
        <end position="72"/>
    </location>
</feature>
<dbReference type="AlphaFoldDB" id="A0AAD5FBM5"/>
<reference evidence="2" key="1">
    <citation type="submission" date="2018-07" db="EMBL/GenBank/DDBJ databases">
        <title>Comparative genomics of catfishes provides insights into carnivory and benthic adaptation.</title>
        <authorList>
            <person name="Zhang Y."/>
            <person name="Wang D."/>
            <person name="Peng Z."/>
            <person name="Zheng S."/>
            <person name="Shao F."/>
            <person name="Tao W."/>
        </authorList>
    </citation>
    <scope>NUCLEOTIDE SEQUENCE</scope>
    <source>
        <strain evidence="2">Chongqing</strain>
    </source>
</reference>